<reference evidence="2" key="1">
    <citation type="journal article" date="2022" name="Mol. Ecol. Resour.">
        <title>The genomes of chicory, endive, great burdock and yacon provide insights into Asteraceae palaeo-polyploidization history and plant inulin production.</title>
        <authorList>
            <person name="Fan W."/>
            <person name="Wang S."/>
            <person name="Wang H."/>
            <person name="Wang A."/>
            <person name="Jiang F."/>
            <person name="Liu H."/>
            <person name="Zhao H."/>
            <person name="Xu D."/>
            <person name="Zhang Y."/>
        </authorList>
    </citation>
    <scope>NUCLEOTIDE SEQUENCE [LARGE SCALE GENOMIC DNA]</scope>
    <source>
        <strain evidence="2">cv. Yunnan</strain>
    </source>
</reference>
<name>A0ACB9K7D5_9ASTR</name>
<evidence type="ECO:0000313" key="1">
    <source>
        <dbReference type="EMBL" id="KAI3828124.1"/>
    </source>
</evidence>
<keyword evidence="2" id="KW-1185">Reference proteome</keyword>
<organism evidence="1 2">
    <name type="scientific">Smallanthus sonchifolius</name>
    <dbReference type="NCBI Taxonomy" id="185202"/>
    <lineage>
        <taxon>Eukaryota</taxon>
        <taxon>Viridiplantae</taxon>
        <taxon>Streptophyta</taxon>
        <taxon>Embryophyta</taxon>
        <taxon>Tracheophyta</taxon>
        <taxon>Spermatophyta</taxon>
        <taxon>Magnoliopsida</taxon>
        <taxon>eudicotyledons</taxon>
        <taxon>Gunneridae</taxon>
        <taxon>Pentapetalae</taxon>
        <taxon>asterids</taxon>
        <taxon>campanulids</taxon>
        <taxon>Asterales</taxon>
        <taxon>Asteraceae</taxon>
        <taxon>Asteroideae</taxon>
        <taxon>Heliantheae alliance</taxon>
        <taxon>Millerieae</taxon>
        <taxon>Smallanthus</taxon>
    </lineage>
</organism>
<comment type="caution">
    <text evidence="1">The sequence shown here is derived from an EMBL/GenBank/DDBJ whole genome shotgun (WGS) entry which is preliminary data.</text>
</comment>
<accession>A0ACB9K7D5</accession>
<gene>
    <name evidence="1" type="ORF">L1987_02221</name>
</gene>
<proteinExistence type="predicted"/>
<protein>
    <submittedName>
        <fullName evidence="1">Uncharacterized protein</fullName>
    </submittedName>
</protein>
<dbReference type="EMBL" id="CM042018">
    <property type="protein sequence ID" value="KAI3828124.1"/>
    <property type="molecule type" value="Genomic_DNA"/>
</dbReference>
<evidence type="ECO:0000313" key="2">
    <source>
        <dbReference type="Proteomes" id="UP001056120"/>
    </source>
</evidence>
<dbReference type="Proteomes" id="UP001056120">
    <property type="component" value="Linkage Group LG01"/>
</dbReference>
<reference evidence="1 2" key="2">
    <citation type="journal article" date="2022" name="Mol. Ecol. Resour.">
        <title>The genomes of chicory, endive, great burdock and yacon provide insights into Asteraceae paleo-polyploidization history and plant inulin production.</title>
        <authorList>
            <person name="Fan W."/>
            <person name="Wang S."/>
            <person name="Wang H."/>
            <person name="Wang A."/>
            <person name="Jiang F."/>
            <person name="Liu H."/>
            <person name="Zhao H."/>
            <person name="Xu D."/>
            <person name="Zhang Y."/>
        </authorList>
    </citation>
    <scope>NUCLEOTIDE SEQUENCE [LARGE SCALE GENOMIC DNA]</scope>
    <source>
        <strain evidence="2">cv. Yunnan</strain>
        <tissue evidence="1">Leaves</tissue>
    </source>
</reference>
<sequence>MAGINGENNFYNPFQEVNHKMKLLNHEMGNLSVLEYTDKFQELAQLMPRERTPGLMLTRFVQGLAPQSGEGQEDKRSESRRSVRKKRKQSELDEPEEGK</sequence>